<gene>
    <name evidence="4" type="ordered locus">Spiaf_2222</name>
</gene>
<organism evidence="4 5">
    <name type="scientific">Spirochaeta africana (strain ATCC 700263 / DSM 8902 / Z-7692)</name>
    <dbReference type="NCBI Taxonomy" id="889378"/>
    <lineage>
        <taxon>Bacteria</taxon>
        <taxon>Pseudomonadati</taxon>
        <taxon>Spirochaetota</taxon>
        <taxon>Spirochaetia</taxon>
        <taxon>Spirochaetales</taxon>
        <taxon>Spirochaetaceae</taxon>
        <taxon>Spirochaeta</taxon>
    </lineage>
</organism>
<dbReference type="Gene3D" id="3.90.1170.50">
    <property type="entry name" value="Aldehyde oxidase/xanthine dehydrogenase, a/b hammerhead"/>
    <property type="match status" value="1"/>
</dbReference>
<keyword evidence="1" id="KW-0500">Molybdenum</keyword>
<dbReference type="HOGENOM" id="CLU_001681_2_3_12"/>
<dbReference type="OrthoDB" id="9759099at2"/>
<name>H9UL65_SPIAZ</name>
<dbReference type="EMBL" id="CP003282">
    <property type="protein sequence ID" value="AFG38258.1"/>
    <property type="molecule type" value="Genomic_DNA"/>
</dbReference>
<feature type="domain" description="Aldehyde oxidase/xanthine dehydrogenase a/b hammerhead" evidence="3">
    <location>
        <begin position="13"/>
        <end position="110"/>
    </location>
</feature>
<dbReference type="AlphaFoldDB" id="H9UL65"/>
<dbReference type="PANTHER" id="PTHR11908">
    <property type="entry name" value="XANTHINE DEHYDROGENASE"/>
    <property type="match status" value="1"/>
</dbReference>
<dbReference type="InterPro" id="IPR037165">
    <property type="entry name" value="AldOxase/xan_DH_Mopterin-bd_sf"/>
</dbReference>
<dbReference type="SUPFAM" id="SSF54665">
    <property type="entry name" value="CO dehydrogenase molybdoprotein N-domain-like"/>
    <property type="match status" value="1"/>
</dbReference>
<dbReference type="eggNOG" id="COG1529">
    <property type="taxonomic scope" value="Bacteria"/>
</dbReference>
<keyword evidence="5" id="KW-1185">Reference proteome</keyword>
<dbReference type="PANTHER" id="PTHR11908:SF132">
    <property type="entry name" value="ALDEHYDE OXIDASE 1-RELATED"/>
    <property type="match status" value="1"/>
</dbReference>
<dbReference type="InterPro" id="IPR016208">
    <property type="entry name" value="Ald_Oxase/xanthine_DH-like"/>
</dbReference>
<dbReference type="STRING" id="889378.Spiaf_2222"/>
<dbReference type="InterPro" id="IPR000674">
    <property type="entry name" value="Ald_Oxase/Xan_DH_a/b"/>
</dbReference>
<evidence type="ECO:0000259" key="3">
    <source>
        <dbReference type="SMART" id="SM01008"/>
    </source>
</evidence>
<proteinExistence type="predicted"/>
<reference evidence="5" key="1">
    <citation type="journal article" date="2013" name="Stand. Genomic Sci.">
        <title>Complete genome sequence of the halophilic bacterium Spirochaeta africana type strain (Z-7692(T)) from the alkaline Lake Magadi in the East African Rift.</title>
        <authorList>
            <person name="Liolos K."/>
            <person name="Abt B."/>
            <person name="Scheuner C."/>
            <person name="Teshima H."/>
            <person name="Held B."/>
            <person name="Lapidus A."/>
            <person name="Nolan M."/>
            <person name="Lucas S."/>
            <person name="Deshpande S."/>
            <person name="Cheng J.F."/>
            <person name="Tapia R."/>
            <person name="Goodwin L.A."/>
            <person name="Pitluck S."/>
            <person name="Pagani I."/>
            <person name="Ivanova N."/>
            <person name="Mavromatis K."/>
            <person name="Mikhailova N."/>
            <person name="Huntemann M."/>
            <person name="Pati A."/>
            <person name="Chen A."/>
            <person name="Palaniappan K."/>
            <person name="Land M."/>
            <person name="Rohde M."/>
            <person name="Tindall B.J."/>
            <person name="Detter J.C."/>
            <person name="Goker M."/>
            <person name="Bristow J."/>
            <person name="Eisen J.A."/>
            <person name="Markowitz V."/>
            <person name="Hugenholtz P."/>
            <person name="Woyke T."/>
            <person name="Klenk H.P."/>
            <person name="Kyrpides N.C."/>
        </authorList>
    </citation>
    <scope>NUCLEOTIDE SEQUENCE</scope>
    <source>
        <strain evidence="5">ATCC 700263 / DSM 8902 / Z-7692</strain>
    </source>
</reference>
<dbReference type="GO" id="GO:0005506">
    <property type="term" value="F:iron ion binding"/>
    <property type="evidence" value="ECO:0007669"/>
    <property type="project" value="InterPro"/>
</dbReference>
<dbReference type="InterPro" id="IPR036856">
    <property type="entry name" value="Ald_Oxase/Xan_DH_a/b_sf"/>
</dbReference>
<dbReference type="SMART" id="SM01008">
    <property type="entry name" value="Ald_Xan_dh_C"/>
    <property type="match status" value="1"/>
</dbReference>
<evidence type="ECO:0000313" key="5">
    <source>
        <dbReference type="Proteomes" id="UP000007383"/>
    </source>
</evidence>
<protein>
    <submittedName>
        <fullName evidence="4">Aerobic-type carbon monoxide dehydrogenase, large subunit CoxL/CutL-like protein</fullName>
    </submittedName>
</protein>
<dbReference type="SUPFAM" id="SSF56003">
    <property type="entry name" value="Molybdenum cofactor-binding domain"/>
    <property type="match status" value="1"/>
</dbReference>
<dbReference type="RefSeq" id="WP_014456241.1">
    <property type="nucleotide sequence ID" value="NC_017098.1"/>
</dbReference>
<evidence type="ECO:0000313" key="4">
    <source>
        <dbReference type="EMBL" id="AFG38258.1"/>
    </source>
</evidence>
<sequence>MGLTITDFSPVCVSNLTRPDMLHAVTVRSHKAHGRLLHIRTPELPEGYHLFTARDLGTANLIEVWGTEVPLFAAEESCYSGEPVGLLVGPDHEVLQELLDLTSVTFEELEPQFSREDIETRRIVLERRFESGDPDSDTAEGTQTIEGVYRTGIQDHHYLEPMGALAEPTATGMTVYSPCTHIFMVRDIVAAVAGLPRAGVVVEACFPGDDLDGKLWYPAIIAAQAAWAARTLNRPVRIQHNHAEDALYSPKRAPMTIRMLTAIGDDGTKKAVTAEMDIDMGSYPVAAEAVLERAMLQLCGRYQLSSLQITGRVLKTNTPPLGFFDGWGDASAAFALETHYNRVAEVAMADPAEYRRSALIPAGARLITGGLMRESCSPLRCMQAVITASDFTRKHAAYELQRKRRQHNQFQGQVMRGIGLAQVSTPPLLIGSGRSGKPATAGIRLESDGSATILTSMYPGSAGAELAWRTVVSETLALPLAQTRLAAPRTDSCPDTGPETLSRGITICAKILETCAQAINKRRFRDPLPIEVHRSFRMPRSYRQDSSGATDPYPLAAIGAAVLEVEIEQRTLDISIRGIWLAVDGGRIIQPSAALQRLEQNVYSALGFLHTEVLELHHGMLSPSHTIGYRIPRFGEFPDPQIQLLQPDRNGPPLGIGELPGMCIPAAGIQAISQASDVYFDQIPISPEVMYQYRNDELPEAVQPAAVETDQEKEERS</sequence>
<dbReference type="Gene3D" id="3.30.365.10">
    <property type="entry name" value="Aldehyde oxidase/xanthine dehydrogenase, molybdopterin binding domain"/>
    <property type="match status" value="4"/>
</dbReference>
<evidence type="ECO:0000256" key="2">
    <source>
        <dbReference type="ARBA" id="ARBA00023002"/>
    </source>
</evidence>
<dbReference type="PATRIC" id="fig|889378.3.peg.2199"/>
<dbReference type="InterPro" id="IPR008274">
    <property type="entry name" value="AldOxase/xan_DH_MoCoBD1"/>
</dbReference>
<dbReference type="Pfam" id="PF02738">
    <property type="entry name" value="MoCoBD_1"/>
    <property type="match status" value="1"/>
</dbReference>
<dbReference type="Proteomes" id="UP000007383">
    <property type="component" value="Chromosome"/>
</dbReference>
<dbReference type="GO" id="GO:0016491">
    <property type="term" value="F:oxidoreductase activity"/>
    <property type="evidence" value="ECO:0007669"/>
    <property type="project" value="UniProtKB-KW"/>
</dbReference>
<dbReference type="KEGG" id="sfc:Spiaf_2222"/>
<dbReference type="InterPro" id="IPR046867">
    <property type="entry name" value="AldOxase/xan_DH_MoCoBD2"/>
</dbReference>
<accession>H9UL65</accession>
<keyword evidence="2" id="KW-0560">Oxidoreductase</keyword>
<evidence type="ECO:0000256" key="1">
    <source>
        <dbReference type="ARBA" id="ARBA00022505"/>
    </source>
</evidence>
<dbReference type="Pfam" id="PF20256">
    <property type="entry name" value="MoCoBD_2"/>
    <property type="match status" value="2"/>
</dbReference>